<dbReference type="KEGG" id="upv:EJN92_18770"/>
<dbReference type="Gene3D" id="3.40.50.10610">
    <property type="entry name" value="ABC-type transport auxiliary lipoprotein component"/>
    <property type="match status" value="1"/>
</dbReference>
<dbReference type="AlphaFoldDB" id="A0A3Q9BUQ5"/>
<keyword evidence="1" id="KW-0732">Signal</keyword>
<dbReference type="InterPro" id="IPR032386">
    <property type="entry name" value="FlgT_M"/>
</dbReference>
<evidence type="ECO:0000256" key="1">
    <source>
        <dbReference type="SAM" id="SignalP"/>
    </source>
</evidence>
<feature type="domain" description="Flagellar assembly protein T middle" evidence="2">
    <location>
        <begin position="88"/>
        <end position="217"/>
    </location>
</feature>
<accession>A0A3Q9BUQ5</accession>
<evidence type="ECO:0000313" key="3">
    <source>
        <dbReference type="EMBL" id="AZP13854.1"/>
    </source>
</evidence>
<evidence type="ECO:0000259" key="2">
    <source>
        <dbReference type="Pfam" id="PF16539"/>
    </source>
</evidence>
<name>A0A3Q9BUQ5_9BURK</name>
<feature type="chain" id="PRO_5018709122" description="Flagellar assembly protein T middle domain-containing protein" evidence="1">
    <location>
        <begin position="37"/>
        <end position="362"/>
    </location>
</feature>
<reference evidence="3 4" key="1">
    <citation type="journal article" date="2011" name="Int. J. Syst. Evol. Microbiol.">
        <title>Description of Undibacterium oligocarboniphilum sp. nov., isolated from purified water, and Undibacterium pigrum strain CCUG 49012 as the type strain of Undibacterium parvum sp. nov., and emended descriptions of the genus Undibacterium and the species Undibacterium pigrum.</title>
        <authorList>
            <person name="Eder W."/>
            <person name="Wanner G."/>
            <person name="Ludwig W."/>
            <person name="Busse H.J."/>
            <person name="Ziemke-Kageler F."/>
            <person name="Lang E."/>
        </authorList>
    </citation>
    <scope>NUCLEOTIDE SEQUENCE [LARGE SCALE GENOMIC DNA]</scope>
    <source>
        <strain evidence="3 4">DSM 23061</strain>
    </source>
</reference>
<keyword evidence="4" id="KW-1185">Reference proteome</keyword>
<organism evidence="3 4">
    <name type="scientific">Undibacterium parvum</name>
    <dbReference type="NCBI Taxonomy" id="401471"/>
    <lineage>
        <taxon>Bacteria</taxon>
        <taxon>Pseudomonadati</taxon>
        <taxon>Pseudomonadota</taxon>
        <taxon>Betaproteobacteria</taxon>
        <taxon>Burkholderiales</taxon>
        <taxon>Oxalobacteraceae</taxon>
        <taxon>Undibacterium</taxon>
    </lineage>
</organism>
<dbReference type="EMBL" id="CP034464">
    <property type="protein sequence ID" value="AZP13854.1"/>
    <property type="molecule type" value="Genomic_DNA"/>
</dbReference>
<sequence length="362" mass="39111">MKITMMPIYPNLSKYLRFYGLLTCLLLCSIAPLAQAATSTVVYPLTVRTVDVRTSLDATEVQLVPANSVVMEPAPETSLAAAASVPEHAYKKKILATAFAVSRLGQVQDIEDIAHGFPRELLLRLEKTNLFLTRTSPSLLAFTMKSETPSINLVKQVAAEFDSQFIIAGEIRNAGVQIDKKYLGLWETRTRHMEIEIAIYDGVSGAMLSRHNLHAQADDQANVGRDKPFGSAAFYASSYGQAIDTILNHASVLVENDLQQLPILARILKVNKAQIVIDVGATSSVALGDAATVLVGNNELPTLGLRSHQPLLVAYGLPQTNVGKAAVIQVQNNFSIAELANGVKADEVKVGDFVRFGGLVTK</sequence>
<proteinExistence type="predicted"/>
<evidence type="ECO:0000313" key="4">
    <source>
        <dbReference type="Proteomes" id="UP000275663"/>
    </source>
</evidence>
<protein>
    <recommendedName>
        <fullName evidence="2">Flagellar assembly protein T middle domain-containing protein</fullName>
    </recommendedName>
</protein>
<dbReference type="Pfam" id="PF16539">
    <property type="entry name" value="FlgT_M"/>
    <property type="match status" value="1"/>
</dbReference>
<feature type="signal peptide" evidence="1">
    <location>
        <begin position="1"/>
        <end position="36"/>
    </location>
</feature>
<dbReference type="Proteomes" id="UP000275663">
    <property type="component" value="Chromosome"/>
</dbReference>
<gene>
    <name evidence="3" type="ORF">EJN92_18770</name>
</gene>